<feature type="region of interest" description="Disordered" evidence="2">
    <location>
        <begin position="551"/>
        <end position="642"/>
    </location>
</feature>
<dbReference type="Gene3D" id="3.80.10.10">
    <property type="entry name" value="Ribonuclease Inhibitor"/>
    <property type="match status" value="1"/>
</dbReference>
<name>A0A7I4E2V3_PHYPA</name>
<dbReference type="PROSITE" id="PS50005">
    <property type="entry name" value="TPR"/>
    <property type="match status" value="1"/>
</dbReference>
<feature type="compositionally biased region" description="Basic and acidic residues" evidence="2">
    <location>
        <begin position="670"/>
        <end position="680"/>
    </location>
</feature>
<keyword evidence="4" id="KW-1185">Reference proteome</keyword>
<dbReference type="Gramene" id="Pp3c6_6440V3.2">
    <property type="protein sequence ID" value="Pp3c6_6440V3.2"/>
    <property type="gene ID" value="Pp3c6_6440"/>
</dbReference>
<keyword evidence="1" id="KW-0802">TPR repeat</keyword>
<dbReference type="GO" id="GO:0005634">
    <property type="term" value="C:nucleus"/>
    <property type="evidence" value="ECO:0000318"/>
    <property type="project" value="GO_Central"/>
</dbReference>
<feature type="compositionally biased region" description="Polar residues" evidence="2">
    <location>
        <begin position="1261"/>
        <end position="1278"/>
    </location>
</feature>
<dbReference type="InParanoid" id="A0A7I4E2V3"/>
<dbReference type="EMBL" id="ABEU02000006">
    <property type="status" value="NOT_ANNOTATED_CDS"/>
    <property type="molecule type" value="Genomic_DNA"/>
</dbReference>
<dbReference type="InterPro" id="IPR011990">
    <property type="entry name" value="TPR-like_helical_dom_sf"/>
</dbReference>
<dbReference type="SUPFAM" id="SSF48452">
    <property type="entry name" value="TPR-like"/>
    <property type="match status" value="3"/>
</dbReference>
<reference evidence="3 4" key="2">
    <citation type="journal article" date="2018" name="Plant J.">
        <title>The Physcomitrella patens chromosome-scale assembly reveals moss genome structure and evolution.</title>
        <authorList>
            <person name="Lang D."/>
            <person name="Ullrich K.K."/>
            <person name="Murat F."/>
            <person name="Fuchs J."/>
            <person name="Jenkins J."/>
            <person name="Haas F.B."/>
            <person name="Piednoel M."/>
            <person name="Gundlach H."/>
            <person name="Van Bel M."/>
            <person name="Meyberg R."/>
            <person name="Vives C."/>
            <person name="Morata J."/>
            <person name="Symeonidi A."/>
            <person name="Hiss M."/>
            <person name="Muchero W."/>
            <person name="Kamisugi Y."/>
            <person name="Saleh O."/>
            <person name="Blanc G."/>
            <person name="Decker E.L."/>
            <person name="van Gessel N."/>
            <person name="Grimwood J."/>
            <person name="Hayes R.D."/>
            <person name="Graham S.W."/>
            <person name="Gunter L.E."/>
            <person name="McDaniel S.F."/>
            <person name="Hoernstein S.N.W."/>
            <person name="Larsson A."/>
            <person name="Li F.W."/>
            <person name="Perroud P.F."/>
            <person name="Phillips J."/>
            <person name="Ranjan P."/>
            <person name="Rokshar D.S."/>
            <person name="Rothfels C.J."/>
            <person name="Schneider L."/>
            <person name="Shu S."/>
            <person name="Stevenson D.W."/>
            <person name="Thummler F."/>
            <person name="Tillich M."/>
            <person name="Villarreal Aguilar J.C."/>
            <person name="Widiez T."/>
            <person name="Wong G.K."/>
            <person name="Wymore A."/>
            <person name="Zhang Y."/>
            <person name="Zimmer A.D."/>
            <person name="Quatrano R.S."/>
            <person name="Mayer K.F.X."/>
            <person name="Goodstein D."/>
            <person name="Casacuberta J.M."/>
            <person name="Vandepoele K."/>
            <person name="Reski R."/>
            <person name="Cuming A.C."/>
            <person name="Tuskan G.A."/>
            <person name="Maumus F."/>
            <person name="Salse J."/>
            <person name="Schmutz J."/>
            <person name="Rensing S.A."/>
        </authorList>
    </citation>
    <scope>NUCLEOTIDE SEQUENCE [LARGE SCALE GENOMIC DNA]</scope>
    <source>
        <strain evidence="3 4">cv. Gransden 2004</strain>
    </source>
</reference>
<dbReference type="FunCoup" id="A0A7I4E2V3">
    <property type="interactions" value="1149"/>
</dbReference>
<evidence type="ECO:0000256" key="2">
    <source>
        <dbReference type="SAM" id="MobiDB-lite"/>
    </source>
</evidence>
<feature type="compositionally biased region" description="Polar residues" evidence="2">
    <location>
        <begin position="768"/>
        <end position="786"/>
    </location>
</feature>
<protein>
    <recommendedName>
        <fullName evidence="5">Protein TONSOKU</fullName>
    </recommendedName>
</protein>
<dbReference type="PANTHER" id="PTHR47684:SF1">
    <property type="entry name" value="PROTEIN TONSOKU"/>
    <property type="match status" value="1"/>
</dbReference>
<feature type="region of interest" description="Disordered" evidence="2">
    <location>
        <begin position="657"/>
        <end position="736"/>
    </location>
</feature>
<feature type="compositionally biased region" description="Basic residues" evidence="2">
    <location>
        <begin position="657"/>
        <end position="669"/>
    </location>
</feature>
<gene>
    <name evidence="3" type="primary">LOC112283885</name>
</gene>
<feature type="region of interest" description="Disordered" evidence="2">
    <location>
        <begin position="1261"/>
        <end position="1292"/>
    </location>
</feature>
<dbReference type="SMART" id="SM00028">
    <property type="entry name" value="TPR"/>
    <property type="match status" value="8"/>
</dbReference>
<feature type="repeat" description="TPR" evidence="1">
    <location>
        <begin position="425"/>
        <end position="458"/>
    </location>
</feature>
<sequence>MGRRGKKADGPEGMKACYRAAKESGDREEEARWANQIGHAYKDRGDYVDALTWFRLDYDISVKRQFDGPRLNLMPTCQSLGEIYHRLGDYRQALHYQERHLELSVEANDLVEQQRAYTQLGRTYMDMYEFQEDVLALPKAKDSFNKAMELVKKLKANPVPGYASTYIVELVDAYNNLGTMKMVTDEPLEARRLLLQGLRICDEEEVGQNDAARTRVHHNLGRLYAEKRQWAQAMSHVLKDIEICRALPHPQGEVKGLINLADIHFKQRQYIDAIRCYNLAHVIVRKLQDEDGLMKTVETNKEVVEAAIPKLKAFNLSLAKHKELQSQVDTARGTALERSLCLKEFKVLKELIGQAFELQYWEEHLKLAKRLKKVVDALGDLEKMGDALDTIGESYCNLCNYEKAKKWHLKSYKVCQRVHHDEGQAVALINYGNALDSSGDFKGALKAYQQAYDIVKESGDNHFLDLKISALQNMHYCYVVRFSKFNDARVVEAEMKKLEQFKEDREIEKEEDSDDRCSETDDEAEEDTTQEAMNIDDEELATSCTLLGSTFNAQGISDPQGKTESRTGLVRRSQAPDFRKRSRMVLSDEESEESDDAMLPSPPKRKYTRSNARGPSAPKERPSSSVRKSKRPESGALNLCSDDDEPLATALEACKAAKRNKKSSLRHSKLTKDQGIEHKNVNSLNSKTRNSGLARRSDVVQRSPGRRPMQEDGDWTFTRSLGTGNASRRKDEDFNDESQPLIQVAGDMGKTLASGSLVRGSQREARKSSSSHQDGATSHNSDTQARSNVIQAPLIVPVNINGQTLRVIIKRSETERNKTVGWLMEEIIRLYTCDNSAAGKKPVVQRLEFKGSILKPIQIIEEVLNDFTADDSIDAIIQGWVAIPVVERYEAHCIAANTSVNAALALKLKLLKGSYEEVDASSCDLQDISVRPLINALQENEALSFLDLSHNLLGNATINAIQEMVAATNQCDLGLTLDLHKNQLGAGALVQIAKCPVTLSRLEVLKLSGNRLTDAAGRNLAAIVGQSKALATLEIERCGLTTRTIQQISSSLQPESSLVKLCIGHNNPIGGSALSSLFQKLSRLLSFTELDIRGIELDDKGVLAAASLMKSSSLSVLNMAGCEIQNHGAQVMCKALAGTTVQLLNLDLSSCRLSREPALEVCHKMASIYGLSTLNLSNNQLSEQGAEVLSLALRQEECRWKSLTLDDCCIGQTGVLLLLQALEGNSVLWELHVAGNFKFGITESLAMAIVPSIDLDVSNHVTQQTPKSSNSALNQEQGSGVPLNGTEHSRSTFSNCNAPYIIKKTDSNLQETSDHEGQHAAIDLGTYDKPYGDAFLNELTQVEEGFPEISEIVKDIDGGLADSDSNEKQADSHVIENLIKRIRMAQGLECLNMKKNGLSTEVLKHLWEAWCHCGRTASTEFVSKAHFVVRDGRECSALTSSCVYCQPRAQ</sequence>
<feature type="compositionally biased region" description="Polar residues" evidence="2">
    <location>
        <begin position="717"/>
        <end position="726"/>
    </location>
</feature>
<proteinExistence type="predicted"/>
<feature type="region of interest" description="Disordered" evidence="2">
    <location>
        <begin position="755"/>
        <end position="786"/>
    </location>
</feature>
<dbReference type="InterPro" id="IPR044227">
    <property type="entry name" value="TONSOKU"/>
</dbReference>
<dbReference type="Proteomes" id="UP000006727">
    <property type="component" value="Chromosome 6"/>
</dbReference>
<dbReference type="Pfam" id="PF13424">
    <property type="entry name" value="TPR_12"/>
    <property type="match status" value="2"/>
</dbReference>
<evidence type="ECO:0000313" key="4">
    <source>
        <dbReference type="Proteomes" id="UP000006727"/>
    </source>
</evidence>
<dbReference type="SMART" id="SM00368">
    <property type="entry name" value="LRR_RI"/>
    <property type="match status" value="6"/>
</dbReference>
<organism evidence="3 4">
    <name type="scientific">Physcomitrium patens</name>
    <name type="common">Spreading-leaved earth moss</name>
    <name type="synonym">Physcomitrella patens</name>
    <dbReference type="NCBI Taxonomy" id="3218"/>
    <lineage>
        <taxon>Eukaryota</taxon>
        <taxon>Viridiplantae</taxon>
        <taxon>Streptophyta</taxon>
        <taxon>Embryophyta</taxon>
        <taxon>Bryophyta</taxon>
        <taxon>Bryophytina</taxon>
        <taxon>Bryopsida</taxon>
        <taxon>Funariidae</taxon>
        <taxon>Funariales</taxon>
        <taxon>Funariaceae</taxon>
        <taxon>Physcomitrium</taxon>
    </lineage>
</organism>
<dbReference type="Gene3D" id="1.25.40.10">
    <property type="entry name" value="Tetratricopeptide repeat domain"/>
    <property type="match status" value="2"/>
</dbReference>
<dbReference type="GO" id="GO:0009933">
    <property type="term" value="P:meristem structural organization"/>
    <property type="evidence" value="ECO:0000318"/>
    <property type="project" value="GO_Central"/>
</dbReference>
<feature type="compositionally biased region" description="Acidic residues" evidence="2">
    <location>
        <begin position="509"/>
        <end position="537"/>
    </location>
</feature>
<dbReference type="InterPro" id="IPR019734">
    <property type="entry name" value="TPR_rpt"/>
</dbReference>
<dbReference type="SUPFAM" id="SSF52047">
    <property type="entry name" value="RNI-like"/>
    <property type="match status" value="1"/>
</dbReference>
<dbReference type="GO" id="GO:0072423">
    <property type="term" value="P:response to DNA damage checkpoint signaling"/>
    <property type="evidence" value="ECO:0007669"/>
    <property type="project" value="InterPro"/>
</dbReference>
<reference evidence="3" key="3">
    <citation type="submission" date="2020-12" db="UniProtKB">
        <authorList>
            <consortium name="EnsemblPlants"/>
        </authorList>
    </citation>
    <scope>IDENTIFICATION</scope>
</reference>
<reference evidence="3 4" key="1">
    <citation type="journal article" date="2008" name="Science">
        <title>The Physcomitrella genome reveals evolutionary insights into the conquest of land by plants.</title>
        <authorList>
            <person name="Rensing S."/>
            <person name="Lang D."/>
            <person name="Zimmer A."/>
            <person name="Terry A."/>
            <person name="Salamov A."/>
            <person name="Shapiro H."/>
            <person name="Nishiyama T."/>
            <person name="Perroud P.-F."/>
            <person name="Lindquist E."/>
            <person name="Kamisugi Y."/>
            <person name="Tanahashi T."/>
            <person name="Sakakibara K."/>
            <person name="Fujita T."/>
            <person name="Oishi K."/>
            <person name="Shin-I T."/>
            <person name="Kuroki Y."/>
            <person name="Toyoda A."/>
            <person name="Suzuki Y."/>
            <person name="Hashimoto A."/>
            <person name="Yamaguchi K."/>
            <person name="Sugano A."/>
            <person name="Kohara Y."/>
            <person name="Fujiyama A."/>
            <person name="Anterola A."/>
            <person name="Aoki S."/>
            <person name="Ashton N."/>
            <person name="Barbazuk W.B."/>
            <person name="Barker E."/>
            <person name="Bennetzen J."/>
            <person name="Bezanilla M."/>
            <person name="Blankenship R."/>
            <person name="Cho S.H."/>
            <person name="Dutcher S."/>
            <person name="Estelle M."/>
            <person name="Fawcett J.A."/>
            <person name="Gundlach H."/>
            <person name="Hanada K."/>
            <person name="Heyl A."/>
            <person name="Hicks K.A."/>
            <person name="Hugh J."/>
            <person name="Lohr M."/>
            <person name="Mayer K."/>
            <person name="Melkozernov A."/>
            <person name="Murata T."/>
            <person name="Nelson D."/>
            <person name="Pils B."/>
            <person name="Prigge M."/>
            <person name="Reiss B."/>
            <person name="Renner T."/>
            <person name="Rombauts S."/>
            <person name="Rushton P."/>
            <person name="Sanderfoot A."/>
            <person name="Schween G."/>
            <person name="Shiu S.-H."/>
            <person name="Stueber K."/>
            <person name="Theodoulou F.L."/>
            <person name="Tu H."/>
            <person name="Van de Peer Y."/>
            <person name="Verrier P.J."/>
            <person name="Waters E."/>
            <person name="Wood A."/>
            <person name="Yang L."/>
            <person name="Cove D."/>
            <person name="Cuming A."/>
            <person name="Hasebe M."/>
            <person name="Lucas S."/>
            <person name="Mishler D.B."/>
            <person name="Reski R."/>
            <person name="Grigoriev I."/>
            <person name="Quatrano R.S."/>
            <person name="Boore J.L."/>
        </authorList>
    </citation>
    <scope>NUCLEOTIDE SEQUENCE [LARGE SCALE GENOMIC DNA]</scope>
    <source>
        <strain evidence="3 4">cv. Gransden 2004</strain>
    </source>
</reference>
<evidence type="ECO:0000313" key="3">
    <source>
        <dbReference type="EnsemblPlants" id="Pp3c6_6440V3.2"/>
    </source>
</evidence>
<feature type="region of interest" description="Disordered" evidence="2">
    <location>
        <begin position="504"/>
        <end position="537"/>
    </location>
</feature>
<evidence type="ECO:0008006" key="5">
    <source>
        <dbReference type="Google" id="ProtNLM"/>
    </source>
</evidence>
<feature type="compositionally biased region" description="Polar residues" evidence="2">
    <location>
        <begin position="681"/>
        <end position="691"/>
    </location>
</feature>
<accession>A0A7I4E2V3</accession>
<dbReference type="GO" id="GO:0040029">
    <property type="term" value="P:epigenetic regulation of gene expression"/>
    <property type="evidence" value="ECO:0007669"/>
    <property type="project" value="InterPro"/>
</dbReference>
<evidence type="ECO:0000256" key="1">
    <source>
        <dbReference type="PROSITE-ProRule" id="PRU00339"/>
    </source>
</evidence>
<dbReference type="InterPro" id="IPR032675">
    <property type="entry name" value="LRR_dom_sf"/>
</dbReference>
<feature type="compositionally biased region" description="Polar residues" evidence="2">
    <location>
        <begin position="551"/>
        <end position="562"/>
    </location>
</feature>
<dbReference type="EnsemblPlants" id="Pp3c6_6440V3.2">
    <property type="protein sequence ID" value="Pp3c6_6440V3.2"/>
    <property type="gene ID" value="Pp3c6_6440"/>
</dbReference>
<dbReference type="PANTHER" id="PTHR47684">
    <property type="entry name" value="PROTEIN TONSOKU"/>
    <property type="match status" value="1"/>
</dbReference>
<feature type="compositionally biased region" description="Acidic residues" evidence="2">
    <location>
        <begin position="587"/>
        <end position="596"/>
    </location>
</feature>